<feature type="transmembrane region" description="Helical" evidence="1">
    <location>
        <begin position="345"/>
        <end position="365"/>
    </location>
</feature>
<dbReference type="Pfam" id="PF19814">
    <property type="entry name" value="DUF6297"/>
    <property type="match status" value="1"/>
</dbReference>
<feature type="transmembrane region" description="Helical" evidence="1">
    <location>
        <begin position="320"/>
        <end position="339"/>
    </location>
</feature>
<evidence type="ECO:0000313" key="2">
    <source>
        <dbReference type="EMBL" id="GGM21810.1"/>
    </source>
</evidence>
<feature type="transmembrane region" description="Helical" evidence="1">
    <location>
        <begin position="194"/>
        <end position="217"/>
    </location>
</feature>
<dbReference type="AlphaFoldDB" id="A0A8H9GGB4"/>
<protein>
    <submittedName>
        <fullName evidence="2">Uncharacterized protein</fullName>
    </submittedName>
</protein>
<gene>
    <name evidence="2" type="ORF">GCM10010102_16890</name>
</gene>
<dbReference type="InterPro" id="IPR046264">
    <property type="entry name" value="DUF6297"/>
</dbReference>
<reference evidence="2" key="2">
    <citation type="submission" date="2020-09" db="EMBL/GenBank/DDBJ databases">
        <authorList>
            <person name="Sun Q."/>
            <person name="Ohkuma M."/>
        </authorList>
    </citation>
    <scope>NUCLEOTIDE SEQUENCE</scope>
    <source>
        <strain evidence="2">JCM 3051</strain>
    </source>
</reference>
<keyword evidence="1" id="KW-0812">Transmembrane</keyword>
<name>A0A8H9GGB4_9MICO</name>
<keyword evidence="1" id="KW-1133">Transmembrane helix</keyword>
<proteinExistence type="predicted"/>
<comment type="caution">
    <text evidence="2">The sequence shown here is derived from an EMBL/GenBank/DDBJ whole genome shotgun (WGS) entry which is preliminary data.</text>
</comment>
<dbReference type="RefSeq" id="WP_189086977.1">
    <property type="nucleotide sequence ID" value="NZ_BMPT01000005.1"/>
</dbReference>
<feature type="transmembrane region" description="Helical" evidence="1">
    <location>
        <begin position="40"/>
        <end position="62"/>
    </location>
</feature>
<dbReference type="Proteomes" id="UP000655589">
    <property type="component" value="Unassembled WGS sequence"/>
</dbReference>
<keyword evidence="3" id="KW-1185">Reference proteome</keyword>
<dbReference type="EMBL" id="BMPT01000005">
    <property type="protein sequence ID" value="GGM21810.1"/>
    <property type="molecule type" value="Genomic_DNA"/>
</dbReference>
<organism evidence="2 3">
    <name type="scientific">Promicromonospora citrea</name>
    <dbReference type="NCBI Taxonomy" id="43677"/>
    <lineage>
        <taxon>Bacteria</taxon>
        <taxon>Bacillati</taxon>
        <taxon>Actinomycetota</taxon>
        <taxon>Actinomycetes</taxon>
        <taxon>Micrococcales</taxon>
        <taxon>Promicromonosporaceae</taxon>
        <taxon>Promicromonospora</taxon>
    </lineage>
</organism>
<feature type="transmembrane region" description="Helical" evidence="1">
    <location>
        <begin position="392"/>
        <end position="415"/>
    </location>
</feature>
<feature type="transmembrane region" description="Helical" evidence="1">
    <location>
        <begin position="125"/>
        <end position="151"/>
    </location>
</feature>
<feature type="transmembrane region" description="Helical" evidence="1">
    <location>
        <begin position="163"/>
        <end position="182"/>
    </location>
</feature>
<feature type="transmembrane region" description="Helical" evidence="1">
    <location>
        <begin position="474"/>
        <end position="502"/>
    </location>
</feature>
<reference evidence="2" key="1">
    <citation type="journal article" date="2014" name="Int. J. Syst. Evol. Microbiol.">
        <title>Complete genome sequence of Corynebacterium casei LMG S-19264T (=DSM 44701T), isolated from a smear-ripened cheese.</title>
        <authorList>
            <consortium name="US DOE Joint Genome Institute (JGI-PGF)"/>
            <person name="Walter F."/>
            <person name="Albersmeier A."/>
            <person name="Kalinowski J."/>
            <person name="Ruckert C."/>
        </authorList>
    </citation>
    <scope>NUCLEOTIDE SEQUENCE</scope>
    <source>
        <strain evidence="2">JCM 3051</strain>
    </source>
</reference>
<feature type="transmembrane region" description="Helical" evidence="1">
    <location>
        <begin position="223"/>
        <end position="246"/>
    </location>
</feature>
<evidence type="ECO:0000256" key="1">
    <source>
        <dbReference type="SAM" id="Phobius"/>
    </source>
</evidence>
<feature type="transmembrane region" description="Helical" evidence="1">
    <location>
        <begin position="82"/>
        <end position="104"/>
    </location>
</feature>
<evidence type="ECO:0000313" key="3">
    <source>
        <dbReference type="Proteomes" id="UP000655589"/>
    </source>
</evidence>
<sequence length="509" mass="49404">MTGPLPRPVADEDERLTGAELRRLTARVRAHNVPTEPGRVVADVGQVAITAALVVLYLWGFGAPVRELLASDASGFGLGHGLIQAMALALAVAAGAVVATRLGPAGLPAAGVRWWLPTSADRTGLVAPSVVRATLAAVGAGLLAGGAPALLVGATVGHVVLDAAFGAAVGLLVVGGAGLLQVSGEASGATADGTAGRVLTLLLAAVPVVGLGVALWAPAWAAWVVPWPVTAVLGLGGAAAVAGWAVRLDRLRAGELRARASAAMQASAALLSLDSGGASRALLSTGPATSRVLSGVPGLARGAVSAVLAADATLLARSSAALAGLVAVAASAAVAVQVPVLGGGIGLWVVLAGFGYAGAVAGAVGPRAAGENPRLDALVPLGARGARTVRTLWPAVTAAAVLLAAVVATGGWAWAGTAAPAAVVLGAAAVRAAYRGPVPWDVPMLATPAGAVPTGLVLHQATGPDLALLGTLPLAVAAVVGTASPTLVAVQTAFAVGAVLWAGHARRTR</sequence>
<keyword evidence="1" id="KW-0472">Membrane</keyword>
<accession>A0A8H9GGB4</accession>